<evidence type="ECO:0000313" key="12">
    <source>
        <dbReference type="EMBL" id="CAG8547914.1"/>
    </source>
</evidence>
<feature type="binding site" evidence="11">
    <location>
        <position position="167"/>
    </location>
    <ligand>
        <name>substrate</name>
    </ligand>
</feature>
<dbReference type="SUPFAM" id="SSF102860">
    <property type="entry name" value="mRNA decapping enzyme DcpS N-terminal domain"/>
    <property type="match status" value="1"/>
</dbReference>
<dbReference type="GO" id="GO:0140932">
    <property type="term" value="F:5'-(N(7)-methyl 5'-triphosphoguanosine)-[mRNA] diphosphatase activity"/>
    <property type="evidence" value="ECO:0007669"/>
    <property type="project" value="UniProtKB-EC"/>
</dbReference>
<sequence length="328" mass="38147">MSAADQGTVETTINRAPTSEELKKFKFVRLLSEDPRTKTAAILGTLGFQSHDSVSHDAVILLEKLHFGTDEFEMFTHDRVSQYNQLDKNDVYHWYNILLNKNEKWPDAKVTLIWPATETHIKKYSFQQRFLVCETPEIYEKVVKPHIDSIPQSRIQWVYNILSKQSESEKLILEVEGEDKGFILLPDMKWDNKTLESLYLQVIVHRRDVRSLRDLNETHLPLLKNLRQKVLENVPKRYPGVGADELRLFVHYQPSYYHFHVHIMHIRNDSIAGGIAIAKAFLLDDIIENIEKFAGDYYQRCNLTYIMGQNDALFSKLNDAGARVNPDC</sequence>
<dbReference type="InterPro" id="IPR011145">
    <property type="entry name" value="Scavenger_mRNA_decap_enz_N"/>
</dbReference>
<dbReference type="AlphaFoldDB" id="A0A9N9FN18"/>
<comment type="similarity">
    <text evidence="2">Belongs to the HIT family.</text>
</comment>
<evidence type="ECO:0000256" key="9">
    <source>
        <dbReference type="ARBA" id="ARBA00048222"/>
    </source>
</evidence>
<feature type="binding site" evidence="11">
    <location>
        <position position="187"/>
    </location>
    <ligand>
        <name>substrate</name>
    </ligand>
</feature>
<feature type="binding site" evidence="11">
    <location>
        <position position="157"/>
    </location>
    <ligand>
        <name>substrate</name>
    </ligand>
</feature>
<dbReference type="InterPro" id="IPR008594">
    <property type="entry name" value="DcpS/DCS2"/>
</dbReference>
<keyword evidence="13" id="KW-1185">Reference proteome</keyword>
<dbReference type="InterPro" id="IPR036265">
    <property type="entry name" value="HIT-like_sf"/>
</dbReference>
<dbReference type="Gene3D" id="3.30.428.10">
    <property type="entry name" value="HIT-like"/>
    <property type="match status" value="1"/>
</dbReference>
<protein>
    <recommendedName>
        <fullName evidence="4">m7GpppX diphosphatase</fullName>
        <ecNumber evidence="3">3.6.1.59</ecNumber>
    </recommendedName>
    <alternativeName>
        <fullName evidence="8">Decapping scavenger enzyme</fullName>
    </alternativeName>
    <alternativeName>
        <fullName evidence="7">Scavenger mRNA-decapping enzyme DcpS</fullName>
    </alternativeName>
</protein>
<evidence type="ECO:0000256" key="4">
    <source>
        <dbReference type="ARBA" id="ARBA00015636"/>
    </source>
</evidence>
<accession>A0A9N9FN18</accession>
<dbReference type="EC" id="3.6.1.59" evidence="3"/>
<dbReference type="Proteomes" id="UP000789342">
    <property type="component" value="Unassembled WGS sequence"/>
</dbReference>
<dbReference type="Pfam" id="PF11969">
    <property type="entry name" value="DcpS_C"/>
    <property type="match status" value="1"/>
</dbReference>
<evidence type="ECO:0000256" key="6">
    <source>
        <dbReference type="ARBA" id="ARBA00023242"/>
    </source>
</evidence>
<evidence type="ECO:0000256" key="2">
    <source>
        <dbReference type="ARBA" id="ARBA00010208"/>
    </source>
</evidence>
<keyword evidence="5" id="KW-0378">Hydrolase</keyword>
<feature type="binding site" evidence="11">
    <location>
        <position position="189"/>
    </location>
    <ligand>
        <name>substrate</name>
    </ligand>
</feature>
<name>A0A9N9FN18_9GLOM</name>
<dbReference type="EMBL" id="CAJVPV010003278">
    <property type="protein sequence ID" value="CAG8547914.1"/>
    <property type="molecule type" value="Genomic_DNA"/>
</dbReference>
<feature type="binding site" evidence="11">
    <location>
        <begin position="251"/>
        <end position="262"/>
    </location>
    <ligand>
        <name>substrate</name>
    </ligand>
</feature>
<comment type="caution">
    <text evidence="12">The sequence shown here is derived from an EMBL/GenBank/DDBJ whole genome shotgun (WGS) entry which is preliminary data.</text>
</comment>
<gene>
    <name evidence="12" type="ORF">AMORRO_LOCUS5433</name>
</gene>
<dbReference type="OrthoDB" id="10264956at2759"/>
<dbReference type="PANTHER" id="PTHR12978:SF0">
    <property type="entry name" value="M7GPPPX DIPHOSPHATASE"/>
    <property type="match status" value="1"/>
</dbReference>
<evidence type="ECO:0000256" key="8">
    <source>
        <dbReference type="ARBA" id="ARBA00030609"/>
    </source>
</evidence>
<feature type="active site" description="Nucleophile" evidence="10">
    <location>
        <position position="260"/>
    </location>
</feature>
<dbReference type="GO" id="GO:0000340">
    <property type="term" value="F:RNA 7-methylguanosine cap binding"/>
    <property type="evidence" value="ECO:0007669"/>
    <property type="project" value="TreeGrafter"/>
</dbReference>
<dbReference type="Gene3D" id="3.30.200.40">
    <property type="entry name" value="Scavenger mRNA decapping enzyme, N-terminal domain"/>
    <property type="match status" value="1"/>
</dbReference>
<evidence type="ECO:0000313" key="13">
    <source>
        <dbReference type="Proteomes" id="UP000789342"/>
    </source>
</evidence>
<evidence type="ECO:0000256" key="1">
    <source>
        <dbReference type="ARBA" id="ARBA00004123"/>
    </source>
</evidence>
<dbReference type="GO" id="GO:0000290">
    <property type="term" value="P:deadenylation-dependent decapping of nuclear-transcribed mRNA"/>
    <property type="evidence" value="ECO:0007669"/>
    <property type="project" value="InterPro"/>
</dbReference>
<dbReference type="Pfam" id="PF05652">
    <property type="entry name" value="DcpS"/>
    <property type="match status" value="1"/>
</dbReference>
<evidence type="ECO:0000256" key="3">
    <source>
        <dbReference type="ARBA" id="ARBA00012520"/>
    </source>
</evidence>
<dbReference type="GO" id="GO:0000932">
    <property type="term" value="C:P-body"/>
    <property type="evidence" value="ECO:0007669"/>
    <property type="project" value="TreeGrafter"/>
</dbReference>
<evidence type="ECO:0000256" key="7">
    <source>
        <dbReference type="ARBA" id="ARBA00029885"/>
    </source>
</evidence>
<comment type="subcellular location">
    <subcellularLocation>
        <location evidence="1">Nucleus</location>
    </subcellularLocation>
</comment>
<dbReference type="PANTHER" id="PTHR12978">
    <property type="entry name" value="HISTIDINE TRIAD HIT PROTEIN MEMBER"/>
    <property type="match status" value="1"/>
</dbReference>
<evidence type="ECO:0000256" key="5">
    <source>
        <dbReference type="ARBA" id="ARBA00022801"/>
    </source>
</evidence>
<proteinExistence type="inferred from homology"/>
<comment type="catalytic activity">
    <reaction evidence="9">
        <text>a 5'-end (N(7)-methyl 5'-triphosphoguanosine)-ribonucleoside in mRNA + H2O = N(7)-methyl-GMP + a 5'-end diphospho-ribonucleoside in mRNA + 2 H(+)</text>
        <dbReference type="Rhea" id="RHEA:65388"/>
        <dbReference type="Rhea" id="RHEA-COMP:17165"/>
        <dbReference type="Rhea" id="RHEA-COMP:17167"/>
        <dbReference type="ChEBI" id="CHEBI:15377"/>
        <dbReference type="ChEBI" id="CHEBI:15378"/>
        <dbReference type="ChEBI" id="CHEBI:58285"/>
        <dbReference type="ChEBI" id="CHEBI:156461"/>
        <dbReference type="ChEBI" id="CHEBI:167616"/>
        <dbReference type="EC" id="3.6.1.59"/>
    </reaction>
</comment>
<evidence type="ECO:0000256" key="10">
    <source>
        <dbReference type="PIRSR" id="PIRSR028973-1"/>
    </source>
</evidence>
<evidence type="ECO:0000256" key="11">
    <source>
        <dbReference type="PIRSR" id="PIRSR028973-2"/>
    </source>
</evidence>
<dbReference type="GO" id="GO:0005634">
    <property type="term" value="C:nucleus"/>
    <property type="evidence" value="ECO:0007669"/>
    <property type="project" value="UniProtKB-SubCell"/>
</dbReference>
<reference evidence="12" key="1">
    <citation type="submission" date="2021-06" db="EMBL/GenBank/DDBJ databases">
        <authorList>
            <person name="Kallberg Y."/>
            <person name="Tangrot J."/>
            <person name="Rosling A."/>
        </authorList>
    </citation>
    <scope>NUCLEOTIDE SEQUENCE</scope>
    <source>
        <strain evidence="12">CL551</strain>
    </source>
</reference>
<dbReference type="FunFam" id="3.30.428.10:FF:000006">
    <property type="entry name" value="m7GpppX diphosphatase"/>
    <property type="match status" value="1"/>
</dbReference>
<organism evidence="12 13">
    <name type="scientific">Acaulospora morrowiae</name>
    <dbReference type="NCBI Taxonomy" id="94023"/>
    <lineage>
        <taxon>Eukaryota</taxon>
        <taxon>Fungi</taxon>
        <taxon>Fungi incertae sedis</taxon>
        <taxon>Mucoromycota</taxon>
        <taxon>Glomeromycotina</taxon>
        <taxon>Glomeromycetes</taxon>
        <taxon>Diversisporales</taxon>
        <taxon>Acaulosporaceae</taxon>
        <taxon>Acaulospora</taxon>
    </lineage>
</organism>
<dbReference type="SUPFAM" id="SSF54197">
    <property type="entry name" value="HIT-like"/>
    <property type="match status" value="1"/>
</dbReference>
<keyword evidence="6" id="KW-0539">Nucleus</keyword>
<dbReference type="PIRSF" id="PIRSF028973">
    <property type="entry name" value="Scavenger_mRNA_decap_enz"/>
    <property type="match status" value="1"/>
</dbReference>